<dbReference type="EMBL" id="HBUF01311145">
    <property type="protein sequence ID" value="CAG6693174.1"/>
    <property type="molecule type" value="Transcribed_RNA"/>
</dbReference>
<feature type="region of interest" description="Disordered" evidence="1">
    <location>
        <begin position="63"/>
        <end position="86"/>
    </location>
</feature>
<reference evidence="2" key="1">
    <citation type="submission" date="2021-05" db="EMBL/GenBank/DDBJ databases">
        <authorList>
            <person name="Alioto T."/>
            <person name="Alioto T."/>
            <person name="Gomez Garrido J."/>
        </authorList>
    </citation>
    <scope>NUCLEOTIDE SEQUENCE</scope>
</reference>
<dbReference type="EMBL" id="HBUF01144273">
    <property type="protein sequence ID" value="CAG6646881.1"/>
    <property type="molecule type" value="Transcribed_RNA"/>
</dbReference>
<dbReference type="EMBL" id="HBUF01352901">
    <property type="protein sequence ID" value="CAG6715244.1"/>
    <property type="molecule type" value="Transcribed_RNA"/>
</dbReference>
<name>A0A8D8TZH4_9HEMI</name>
<dbReference type="EMBL" id="HBUF01144274">
    <property type="protein sequence ID" value="CAG6646884.1"/>
    <property type="molecule type" value="Transcribed_RNA"/>
</dbReference>
<evidence type="ECO:0000256" key="1">
    <source>
        <dbReference type="SAM" id="MobiDB-lite"/>
    </source>
</evidence>
<evidence type="ECO:0000313" key="2">
    <source>
        <dbReference type="EMBL" id="CAG6693177.1"/>
    </source>
</evidence>
<dbReference type="AlphaFoldDB" id="A0A8D8TZH4"/>
<dbReference type="EMBL" id="HBUF01352904">
    <property type="protein sequence ID" value="CAG6715251.1"/>
    <property type="molecule type" value="Transcribed_RNA"/>
</dbReference>
<dbReference type="EMBL" id="HBUF01311146">
    <property type="protein sequence ID" value="CAG6693177.1"/>
    <property type="molecule type" value="Transcribed_RNA"/>
</dbReference>
<proteinExistence type="predicted"/>
<sequence>MISSPSEALPQYLSPVTLGHALGVPGTDHTEDPLPQAEEVVGAVEVPLDTGEGVMIRTGEDLARGSVSREPDQTIEEGRGVGRGIDVPLHLDDIRTGDPDHQDEISEMRGMAVRVIYQSNLTRLTDRREESLPIGDHLTGPGLAPLPCTGVGNCRTLIGRGK</sequence>
<feature type="compositionally biased region" description="Basic and acidic residues" evidence="1">
    <location>
        <begin position="63"/>
        <end position="80"/>
    </location>
</feature>
<organism evidence="2">
    <name type="scientific">Cacopsylla melanoneura</name>
    <dbReference type="NCBI Taxonomy" id="428564"/>
    <lineage>
        <taxon>Eukaryota</taxon>
        <taxon>Metazoa</taxon>
        <taxon>Ecdysozoa</taxon>
        <taxon>Arthropoda</taxon>
        <taxon>Hexapoda</taxon>
        <taxon>Insecta</taxon>
        <taxon>Pterygota</taxon>
        <taxon>Neoptera</taxon>
        <taxon>Paraneoptera</taxon>
        <taxon>Hemiptera</taxon>
        <taxon>Sternorrhyncha</taxon>
        <taxon>Psylloidea</taxon>
        <taxon>Psyllidae</taxon>
        <taxon>Psyllinae</taxon>
        <taxon>Cacopsylla</taxon>
    </lineage>
</organism>
<dbReference type="EMBL" id="HBUF01352902">
    <property type="protein sequence ID" value="CAG6715247.1"/>
    <property type="molecule type" value="Transcribed_RNA"/>
</dbReference>
<dbReference type="EMBL" id="HBUF01352900">
    <property type="protein sequence ID" value="CAG6715242.1"/>
    <property type="molecule type" value="Transcribed_RNA"/>
</dbReference>
<accession>A0A8D8TZH4</accession>
<protein>
    <submittedName>
        <fullName evidence="2">Uncharacterized protein</fullName>
    </submittedName>
</protein>
<dbReference type="EMBL" id="HBUF01352903">
    <property type="protein sequence ID" value="CAG6715249.1"/>
    <property type="molecule type" value="Transcribed_RNA"/>
</dbReference>